<comment type="function">
    <text evidence="8">Catalyzes the conversion of 2 pyruvate molecules into acetolactate in the first common step of the biosynthetic pathway of the branched-amino acids such as leucine, isoleucine, and valine.</text>
</comment>
<keyword evidence="6 8" id="KW-0100">Branched-chain amino acid biosynthesis</keyword>
<evidence type="ECO:0000256" key="5">
    <source>
        <dbReference type="ARBA" id="ARBA00022605"/>
    </source>
</evidence>
<evidence type="ECO:0000313" key="12">
    <source>
        <dbReference type="Proteomes" id="UP000095765"/>
    </source>
</evidence>
<dbReference type="Gene3D" id="3.30.70.260">
    <property type="match status" value="1"/>
</dbReference>
<evidence type="ECO:0000313" key="11">
    <source>
        <dbReference type="EMBL" id="RGE67025.1"/>
    </source>
</evidence>
<reference evidence="11 13" key="2">
    <citation type="submission" date="2018-08" db="EMBL/GenBank/DDBJ databases">
        <title>A genome reference for cultivated species of the human gut microbiota.</title>
        <authorList>
            <person name="Zou Y."/>
            <person name="Xue W."/>
            <person name="Luo G."/>
        </authorList>
    </citation>
    <scope>NUCLEOTIDE SEQUENCE [LARGE SCALE GENOMIC DNA]</scope>
    <source>
        <strain evidence="11 13">TF05-12AC</strain>
    </source>
</reference>
<dbReference type="InterPro" id="IPR004789">
    <property type="entry name" value="Acetalactate_synth_ssu"/>
</dbReference>
<dbReference type="GeneID" id="72463882"/>
<dbReference type="PROSITE" id="PS51671">
    <property type="entry name" value="ACT"/>
    <property type="match status" value="1"/>
</dbReference>
<dbReference type="GO" id="GO:1990610">
    <property type="term" value="F:acetolactate synthase regulator activity"/>
    <property type="evidence" value="ECO:0007669"/>
    <property type="project" value="UniProtKB-UniRule"/>
</dbReference>
<dbReference type="SUPFAM" id="SSF55021">
    <property type="entry name" value="ACT-like"/>
    <property type="match status" value="2"/>
</dbReference>
<comment type="catalytic activity">
    <reaction evidence="7 8">
        <text>2 pyruvate + H(+) = (2S)-2-acetolactate + CO2</text>
        <dbReference type="Rhea" id="RHEA:25249"/>
        <dbReference type="ChEBI" id="CHEBI:15361"/>
        <dbReference type="ChEBI" id="CHEBI:15378"/>
        <dbReference type="ChEBI" id="CHEBI:16526"/>
        <dbReference type="ChEBI" id="CHEBI:58476"/>
        <dbReference type="EC" id="2.2.1.6"/>
    </reaction>
</comment>
<dbReference type="InterPro" id="IPR039557">
    <property type="entry name" value="AHAS_ACT"/>
</dbReference>
<evidence type="ECO:0000313" key="13">
    <source>
        <dbReference type="Proteomes" id="UP000260828"/>
    </source>
</evidence>
<dbReference type="InterPro" id="IPR054480">
    <property type="entry name" value="AHAS_small-like_ACT"/>
</dbReference>
<dbReference type="OrthoDB" id="9787365at2"/>
<dbReference type="GO" id="GO:0009097">
    <property type="term" value="P:isoleucine biosynthetic process"/>
    <property type="evidence" value="ECO:0007669"/>
    <property type="project" value="UniProtKB-UniRule"/>
</dbReference>
<gene>
    <name evidence="10" type="primary">ilvH_1</name>
    <name evidence="11" type="ORF">DXC40_12385</name>
    <name evidence="10" type="ORF">ERS852551_01912</name>
</gene>
<comment type="pathway">
    <text evidence="2 8">Amino-acid biosynthesis; L-valine biosynthesis; L-valine from pyruvate: step 1/4.</text>
</comment>
<dbReference type="EC" id="2.2.1.6" evidence="8"/>
<organism evidence="10 12">
    <name type="scientific">Anaerotruncus colihominis</name>
    <dbReference type="NCBI Taxonomy" id="169435"/>
    <lineage>
        <taxon>Bacteria</taxon>
        <taxon>Bacillati</taxon>
        <taxon>Bacillota</taxon>
        <taxon>Clostridia</taxon>
        <taxon>Eubacteriales</taxon>
        <taxon>Oscillospiraceae</taxon>
        <taxon>Anaerotruncus</taxon>
    </lineage>
</organism>
<dbReference type="UniPathway" id="UPA00047">
    <property type="reaction ID" value="UER00055"/>
</dbReference>
<comment type="pathway">
    <text evidence="1 8">Amino-acid biosynthesis; L-isoleucine biosynthesis; L-isoleucine from 2-oxobutanoate: step 1/4.</text>
</comment>
<dbReference type="AlphaFoldDB" id="A0A174R3T5"/>
<dbReference type="PANTHER" id="PTHR30239:SF0">
    <property type="entry name" value="ACETOLACTATE SYNTHASE SMALL SUBUNIT 1, CHLOROPLASTIC"/>
    <property type="match status" value="1"/>
</dbReference>
<dbReference type="EMBL" id="CZBE01000012">
    <property type="protein sequence ID" value="CUP77828.1"/>
    <property type="molecule type" value="Genomic_DNA"/>
</dbReference>
<dbReference type="FunFam" id="3.30.70.260:FF:000001">
    <property type="entry name" value="Acetolactate synthase, small subunit"/>
    <property type="match status" value="1"/>
</dbReference>
<comment type="similarity">
    <text evidence="3 8">Belongs to the acetolactate synthase small subunit family.</text>
</comment>
<dbReference type="GO" id="GO:0009099">
    <property type="term" value="P:L-valine biosynthetic process"/>
    <property type="evidence" value="ECO:0007669"/>
    <property type="project" value="UniProtKB-UniRule"/>
</dbReference>
<evidence type="ECO:0000259" key="9">
    <source>
        <dbReference type="PROSITE" id="PS51671"/>
    </source>
</evidence>
<dbReference type="Pfam" id="PF22629">
    <property type="entry name" value="ACT_AHAS_ss"/>
    <property type="match status" value="1"/>
</dbReference>
<accession>A0A174R3T5</accession>
<dbReference type="InterPro" id="IPR045865">
    <property type="entry name" value="ACT-like_dom_sf"/>
</dbReference>
<dbReference type="NCBIfam" id="NF008864">
    <property type="entry name" value="PRK11895.1"/>
    <property type="match status" value="1"/>
</dbReference>
<evidence type="ECO:0000256" key="1">
    <source>
        <dbReference type="ARBA" id="ARBA00004974"/>
    </source>
</evidence>
<dbReference type="EMBL" id="QVME01000006">
    <property type="protein sequence ID" value="RGE67025.1"/>
    <property type="molecule type" value="Genomic_DNA"/>
</dbReference>
<feature type="domain" description="ACT" evidence="9">
    <location>
        <begin position="4"/>
        <end position="78"/>
    </location>
</feature>
<protein>
    <recommendedName>
        <fullName evidence="8">Acetolactate synthase small subunit</fullName>
        <shortName evidence="8">AHAS</shortName>
        <shortName evidence="8">ALS</shortName>
        <ecNumber evidence="8">2.2.1.6</ecNumber>
    </recommendedName>
    <alternativeName>
        <fullName evidence="8">Acetohydroxy-acid synthase small subunit</fullName>
    </alternativeName>
</protein>
<dbReference type="UniPathway" id="UPA00049">
    <property type="reaction ID" value="UER00059"/>
</dbReference>
<reference evidence="10 12" key="1">
    <citation type="submission" date="2015-09" db="EMBL/GenBank/DDBJ databases">
        <authorList>
            <consortium name="Pathogen Informatics"/>
        </authorList>
    </citation>
    <scope>NUCLEOTIDE SEQUENCE [LARGE SCALE GENOMIC DNA]</scope>
    <source>
        <strain evidence="10 12">2789STDY5834939</strain>
    </source>
</reference>
<dbReference type="RefSeq" id="WP_006873319.1">
    <property type="nucleotide sequence ID" value="NZ_CABIWA010000014.1"/>
</dbReference>
<dbReference type="InterPro" id="IPR027271">
    <property type="entry name" value="Acetolactate_synth/TF_NikR_C"/>
</dbReference>
<dbReference type="GO" id="GO:0005829">
    <property type="term" value="C:cytosol"/>
    <property type="evidence" value="ECO:0007669"/>
    <property type="project" value="TreeGrafter"/>
</dbReference>
<dbReference type="Proteomes" id="UP000260828">
    <property type="component" value="Unassembled WGS sequence"/>
</dbReference>
<dbReference type="InterPro" id="IPR019455">
    <property type="entry name" value="Acetolactate_synth_ssu_C"/>
</dbReference>
<evidence type="ECO:0000313" key="10">
    <source>
        <dbReference type="EMBL" id="CUP77828.1"/>
    </source>
</evidence>
<sequence length="164" mass="17981">MKEIISALVENKAGVLSRMAGLFARRGFNIASLAVGETDDPTVSRMTIVAEGDERTIEQIEKQLNKQIDVIKVRVLEHDASTRRELILIKINAAQQTRGEIIDIAAIMDAKIVDLSRTTLTIELCDRPERVDLLIDMVTPYGIVEIARTGMIALQKGVGGIGGR</sequence>
<evidence type="ECO:0000256" key="4">
    <source>
        <dbReference type="ARBA" id="ARBA00011744"/>
    </source>
</evidence>
<evidence type="ECO:0000256" key="8">
    <source>
        <dbReference type="RuleBase" id="RU368092"/>
    </source>
</evidence>
<dbReference type="NCBIfam" id="TIGR00119">
    <property type="entry name" value="acolac_sm"/>
    <property type="match status" value="1"/>
</dbReference>
<comment type="subunit">
    <text evidence="4 8">Dimer of large and small chains.</text>
</comment>
<keyword evidence="8 10" id="KW-0808">Transferase</keyword>
<evidence type="ECO:0000256" key="2">
    <source>
        <dbReference type="ARBA" id="ARBA00005025"/>
    </source>
</evidence>
<dbReference type="Pfam" id="PF10369">
    <property type="entry name" value="ALS_ss_C"/>
    <property type="match status" value="1"/>
</dbReference>
<proteinExistence type="inferred from homology"/>
<keyword evidence="5 8" id="KW-0028">Amino-acid biosynthesis</keyword>
<dbReference type="InterPro" id="IPR002912">
    <property type="entry name" value="ACT_dom"/>
</dbReference>
<dbReference type="CDD" id="cd04878">
    <property type="entry name" value="ACT_AHAS"/>
    <property type="match status" value="1"/>
</dbReference>
<evidence type="ECO:0000256" key="6">
    <source>
        <dbReference type="ARBA" id="ARBA00023304"/>
    </source>
</evidence>
<dbReference type="Proteomes" id="UP000095765">
    <property type="component" value="Unassembled WGS sequence"/>
</dbReference>
<name>A0A174R3T5_9FIRM</name>
<dbReference type="PANTHER" id="PTHR30239">
    <property type="entry name" value="ACETOLACTATE SYNTHASE SMALL SUBUNIT"/>
    <property type="match status" value="1"/>
</dbReference>
<evidence type="ECO:0000256" key="7">
    <source>
        <dbReference type="ARBA" id="ARBA00048670"/>
    </source>
</evidence>
<dbReference type="GO" id="GO:0003984">
    <property type="term" value="F:acetolactate synthase activity"/>
    <property type="evidence" value="ECO:0007669"/>
    <property type="project" value="UniProtKB-UniRule"/>
</dbReference>
<evidence type="ECO:0000256" key="3">
    <source>
        <dbReference type="ARBA" id="ARBA00006341"/>
    </source>
</evidence>
<dbReference type="Gene3D" id="3.30.70.1150">
    <property type="entry name" value="ACT-like. Chain A, domain 2"/>
    <property type="match status" value="1"/>
</dbReference>